<dbReference type="SUPFAM" id="SSF53448">
    <property type="entry name" value="Nucleotide-diphospho-sugar transferases"/>
    <property type="match status" value="1"/>
</dbReference>
<sequence>MLILKRAIDTVWNQTYSDVELIIVNDYPPYIEKINQLIEKNYMGKRLFIIHNEANMGACYSRNEGIKNANGEYIAFLDDDDEWFPEKLSKQYAAISKNSNIAMVYCSGINVYSNGNKNEMSFIKDTCDTPLKNLLATNYIGGSSFPLIRKEVLCELNGFDTVLLSSQDYDLWIRIVSEYNIVFISEPLVLYYIMEDSITSNPSKRIQGYNTLLRKHKVLYQRFPQSAIGIFKSIISVYVEHRYYNKVAYYLLKSFQYFPYNLSLLRFWSICLLKKLLL</sequence>
<dbReference type="EMBL" id="JABKKF010000011">
    <property type="protein sequence ID" value="NPD92801.1"/>
    <property type="molecule type" value="Genomic_DNA"/>
</dbReference>
<protein>
    <submittedName>
        <fullName evidence="2">Glycosyltransferase</fullName>
    </submittedName>
</protein>
<comment type="caution">
    <text evidence="2">The sequence shown here is derived from an EMBL/GenBank/DDBJ whole genome shotgun (WGS) entry which is preliminary data.</text>
</comment>
<dbReference type="PANTHER" id="PTHR22916">
    <property type="entry name" value="GLYCOSYLTRANSFERASE"/>
    <property type="match status" value="1"/>
</dbReference>
<evidence type="ECO:0000259" key="1">
    <source>
        <dbReference type="Pfam" id="PF00535"/>
    </source>
</evidence>
<organism evidence="2 3">
    <name type="scientific">Xylanibacter muris</name>
    <dbReference type="NCBI Taxonomy" id="2736290"/>
    <lineage>
        <taxon>Bacteria</taxon>
        <taxon>Pseudomonadati</taxon>
        <taxon>Bacteroidota</taxon>
        <taxon>Bacteroidia</taxon>
        <taxon>Bacteroidales</taxon>
        <taxon>Prevotellaceae</taxon>
        <taxon>Xylanibacter</taxon>
    </lineage>
</organism>
<dbReference type="Proteomes" id="UP000714420">
    <property type="component" value="Unassembled WGS sequence"/>
</dbReference>
<accession>A0ABX2AS69</accession>
<name>A0ABX2AS69_9BACT</name>
<dbReference type="PANTHER" id="PTHR22916:SF3">
    <property type="entry name" value="UDP-GLCNAC:BETAGAL BETA-1,3-N-ACETYLGLUCOSAMINYLTRANSFERASE-LIKE PROTEIN 1"/>
    <property type="match status" value="1"/>
</dbReference>
<keyword evidence="3" id="KW-1185">Reference proteome</keyword>
<dbReference type="CDD" id="cd00761">
    <property type="entry name" value="Glyco_tranf_GTA_type"/>
    <property type="match status" value="1"/>
</dbReference>
<dbReference type="InterPro" id="IPR029044">
    <property type="entry name" value="Nucleotide-diphossugar_trans"/>
</dbReference>
<dbReference type="Gene3D" id="3.90.550.10">
    <property type="entry name" value="Spore Coat Polysaccharide Biosynthesis Protein SpsA, Chain A"/>
    <property type="match status" value="1"/>
</dbReference>
<reference evidence="2 3" key="1">
    <citation type="submission" date="2020-05" db="EMBL/GenBank/DDBJ databases">
        <title>Distinct polysaccharide utilization as determinants for interspecies competition between intestinal Prevotella spp.</title>
        <authorList>
            <person name="Galvez E.J.C."/>
            <person name="Iljazovic A."/>
            <person name="Strowig T."/>
        </authorList>
    </citation>
    <scope>NUCLEOTIDE SEQUENCE [LARGE SCALE GENOMIC DNA]</scope>
    <source>
        <strain evidence="2 3">PMUR</strain>
    </source>
</reference>
<dbReference type="Pfam" id="PF00535">
    <property type="entry name" value="Glycos_transf_2"/>
    <property type="match status" value="1"/>
</dbReference>
<evidence type="ECO:0000313" key="3">
    <source>
        <dbReference type="Proteomes" id="UP000714420"/>
    </source>
</evidence>
<feature type="domain" description="Glycosyltransferase 2-like" evidence="1">
    <location>
        <begin position="4"/>
        <end position="152"/>
    </location>
</feature>
<dbReference type="InterPro" id="IPR001173">
    <property type="entry name" value="Glyco_trans_2-like"/>
</dbReference>
<gene>
    <name evidence="2" type="ORF">HPS56_10695</name>
</gene>
<proteinExistence type="predicted"/>
<evidence type="ECO:0000313" key="2">
    <source>
        <dbReference type="EMBL" id="NPD92801.1"/>
    </source>
</evidence>